<comment type="caution">
    <text evidence="2">The sequence shown here is derived from an EMBL/GenBank/DDBJ whole genome shotgun (WGS) entry which is preliminary data.</text>
</comment>
<keyword evidence="3" id="KW-1185">Reference proteome</keyword>
<name>A0A225VTK7_9STRA</name>
<evidence type="ECO:0000313" key="2">
    <source>
        <dbReference type="EMBL" id="OWZ08645.1"/>
    </source>
</evidence>
<sequence length="218" mass="24134">MDGILLYHSSYDGKYSSLFSMDQTAVVIDNPGKLTVDYRGTRNVDIVQGSSDNSGRCSMFLCASATGAKLKPFELFARVPGAHVADEQGLIAFYEIEEKAPYTRGLDFLREEHRRVFSTMAKQKKIASQGSSMFSQETSPSSSPASTGWDDGDELLLGAPSLEVAKHQNPNKSEEELDNSLSIVRVEIRKYTLLARIHLGKMSSSAFQERVFSKISNY</sequence>
<proteinExistence type="predicted"/>
<gene>
    <name evidence="2" type="ORF">PHMEG_00018775</name>
</gene>
<dbReference type="OrthoDB" id="128287at2759"/>
<organism evidence="2 3">
    <name type="scientific">Phytophthora megakarya</name>
    <dbReference type="NCBI Taxonomy" id="4795"/>
    <lineage>
        <taxon>Eukaryota</taxon>
        <taxon>Sar</taxon>
        <taxon>Stramenopiles</taxon>
        <taxon>Oomycota</taxon>
        <taxon>Peronosporomycetes</taxon>
        <taxon>Peronosporales</taxon>
        <taxon>Peronosporaceae</taxon>
        <taxon>Phytophthora</taxon>
    </lineage>
</organism>
<evidence type="ECO:0000256" key="1">
    <source>
        <dbReference type="SAM" id="MobiDB-lite"/>
    </source>
</evidence>
<evidence type="ECO:0000313" key="3">
    <source>
        <dbReference type="Proteomes" id="UP000198211"/>
    </source>
</evidence>
<dbReference type="Proteomes" id="UP000198211">
    <property type="component" value="Unassembled WGS sequence"/>
</dbReference>
<protein>
    <submittedName>
        <fullName evidence="2">Uncharacterized protein</fullName>
    </submittedName>
</protein>
<dbReference type="AlphaFoldDB" id="A0A225VTK7"/>
<dbReference type="STRING" id="4795.A0A225VTK7"/>
<reference evidence="3" key="1">
    <citation type="submission" date="2017-03" db="EMBL/GenBank/DDBJ databases">
        <title>Phytopthora megakarya and P. palmivora, two closely related causual agents of cacao black pod achieved similar genome size and gene model numbers by different mechanisms.</title>
        <authorList>
            <person name="Ali S."/>
            <person name="Shao J."/>
            <person name="Larry D.J."/>
            <person name="Kronmiller B."/>
            <person name="Shen D."/>
            <person name="Strem M.D."/>
            <person name="Melnick R.L."/>
            <person name="Guiltinan M.J."/>
            <person name="Tyler B.M."/>
            <person name="Meinhardt L.W."/>
            <person name="Bailey B.A."/>
        </authorList>
    </citation>
    <scope>NUCLEOTIDE SEQUENCE [LARGE SCALE GENOMIC DNA]</scope>
    <source>
        <strain evidence="3">zdho120</strain>
    </source>
</reference>
<dbReference type="EMBL" id="NBNE01003074">
    <property type="protein sequence ID" value="OWZ08645.1"/>
    <property type="molecule type" value="Genomic_DNA"/>
</dbReference>
<feature type="compositionally biased region" description="Low complexity" evidence="1">
    <location>
        <begin position="131"/>
        <end position="146"/>
    </location>
</feature>
<feature type="region of interest" description="Disordered" evidence="1">
    <location>
        <begin position="127"/>
        <end position="150"/>
    </location>
</feature>
<accession>A0A225VTK7</accession>